<evidence type="ECO:0008006" key="3">
    <source>
        <dbReference type="Google" id="ProtNLM"/>
    </source>
</evidence>
<gene>
    <name evidence="1" type="ORF">A3C94_01175</name>
</gene>
<organism evidence="1 2">
    <name type="scientific">Candidatus Kaiserbacteria bacterium RIFCSPHIGHO2_02_FULL_55_17</name>
    <dbReference type="NCBI Taxonomy" id="1798496"/>
    <lineage>
        <taxon>Bacteria</taxon>
        <taxon>Candidatus Kaiseribacteriota</taxon>
    </lineage>
</organism>
<comment type="caution">
    <text evidence="1">The sequence shown here is derived from an EMBL/GenBank/DDBJ whole genome shotgun (WGS) entry which is preliminary data.</text>
</comment>
<proteinExistence type="predicted"/>
<dbReference type="AlphaFoldDB" id="A0A1F6DU35"/>
<dbReference type="Proteomes" id="UP000177232">
    <property type="component" value="Unassembled WGS sequence"/>
</dbReference>
<evidence type="ECO:0000313" key="2">
    <source>
        <dbReference type="Proteomes" id="UP000177232"/>
    </source>
</evidence>
<protein>
    <recommendedName>
        <fullName evidence="3">Cell division protein FtsL</fullName>
    </recommendedName>
</protein>
<reference evidence="1 2" key="1">
    <citation type="journal article" date="2016" name="Nat. Commun.">
        <title>Thousands of microbial genomes shed light on interconnected biogeochemical processes in an aquifer system.</title>
        <authorList>
            <person name="Anantharaman K."/>
            <person name="Brown C.T."/>
            <person name="Hug L.A."/>
            <person name="Sharon I."/>
            <person name="Castelle C.J."/>
            <person name="Probst A.J."/>
            <person name="Thomas B.C."/>
            <person name="Singh A."/>
            <person name="Wilkins M.J."/>
            <person name="Karaoz U."/>
            <person name="Brodie E.L."/>
            <person name="Williams K.H."/>
            <person name="Hubbard S.S."/>
            <person name="Banfield J.F."/>
        </authorList>
    </citation>
    <scope>NUCLEOTIDE SEQUENCE [LARGE SCALE GENOMIC DNA]</scope>
</reference>
<evidence type="ECO:0000313" key="1">
    <source>
        <dbReference type="EMBL" id="OGG64847.1"/>
    </source>
</evidence>
<accession>A0A1F6DU35</accession>
<sequence>MLHKVRLHLSFSLVSLCVGATAVLAVAYIGLIAVVMSYATLTVEFSQSVRNNEAAVAVLESEYLASVARITHTDYVAAGYALPATKIFVPVKSVTALR</sequence>
<dbReference type="EMBL" id="MFLJ01000009">
    <property type="protein sequence ID" value="OGG64847.1"/>
    <property type="molecule type" value="Genomic_DNA"/>
</dbReference>
<name>A0A1F6DU35_9BACT</name>